<dbReference type="AlphaFoldDB" id="A0A926FAX5"/>
<feature type="domain" description="DUF4340" evidence="1">
    <location>
        <begin position="223"/>
        <end position="292"/>
    </location>
</feature>
<name>A0A926FAX5_9FIRM</name>
<keyword evidence="3" id="KW-1185">Reference proteome</keyword>
<dbReference type="Proteomes" id="UP000647416">
    <property type="component" value="Unassembled WGS sequence"/>
</dbReference>
<evidence type="ECO:0000259" key="1">
    <source>
        <dbReference type="Pfam" id="PF14238"/>
    </source>
</evidence>
<dbReference type="Pfam" id="PF14238">
    <property type="entry name" value="DUF4340"/>
    <property type="match status" value="2"/>
</dbReference>
<dbReference type="RefSeq" id="WP_262431516.1">
    <property type="nucleotide sequence ID" value="NZ_JACRTE010000003.1"/>
</dbReference>
<dbReference type="EMBL" id="JACRTE010000003">
    <property type="protein sequence ID" value="MBC8595937.1"/>
    <property type="molecule type" value="Genomic_DNA"/>
</dbReference>
<accession>A0A926FAX5</accession>
<protein>
    <submittedName>
        <fullName evidence="2">DUF4340 domain-containing protein</fullName>
    </submittedName>
</protein>
<reference evidence="2" key="1">
    <citation type="submission" date="2020-08" db="EMBL/GenBank/DDBJ databases">
        <title>Genome public.</title>
        <authorList>
            <person name="Liu C."/>
            <person name="Sun Q."/>
        </authorList>
    </citation>
    <scope>NUCLEOTIDE SEQUENCE</scope>
    <source>
        <strain evidence="2">NSJ-50</strain>
    </source>
</reference>
<sequence>MSRKSIVICFFICVAVISAYALVSRPEKEAEKSWVLSFSEDDVKEINVENTDETYRLYKKDGVWKSDRKRELLSGAVEEYFKNTLPMEGRKLENAKNGAEYGFENPDTTVTYILNDGRIFTVEVGKNTPPDTETYVKCGGETCTVYTDVSSELKKRLYRFTDTAVASFKYERIKSVSVEGNENFTLEKTPEGWKCQGEILSEEKVKQEVTRWLGNIFFVKCFDKTEENLEKYGFDSQSTSVCITLANGDKTVIYLGLSDGENIYIYTDKAEEIYSVNAKMFDFIKNGIKDLQN</sequence>
<evidence type="ECO:0000313" key="3">
    <source>
        <dbReference type="Proteomes" id="UP000647416"/>
    </source>
</evidence>
<dbReference type="InterPro" id="IPR025641">
    <property type="entry name" value="DUF4340"/>
</dbReference>
<organism evidence="2 3">
    <name type="scientific">Qingrenia yutianensis</name>
    <dbReference type="NCBI Taxonomy" id="2763676"/>
    <lineage>
        <taxon>Bacteria</taxon>
        <taxon>Bacillati</taxon>
        <taxon>Bacillota</taxon>
        <taxon>Clostridia</taxon>
        <taxon>Eubacteriales</taxon>
        <taxon>Oscillospiraceae</taxon>
        <taxon>Qingrenia</taxon>
    </lineage>
</organism>
<comment type="caution">
    <text evidence="2">The sequence shown here is derived from an EMBL/GenBank/DDBJ whole genome shotgun (WGS) entry which is preliminary data.</text>
</comment>
<feature type="domain" description="DUF4340" evidence="1">
    <location>
        <begin position="92"/>
        <end position="207"/>
    </location>
</feature>
<evidence type="ECO:0000313" key="2">
    <source>
        <dbReference type="EMBL" id="MBC8595937.1"/>
    </source>
</evidence>
<proteinExistence type="predicted"/>
<gene>
    <name evidence="2" type="ORF">H8706_03515</name>
</gene>